<organism evidence="1 2">
    <name type="scientific">Paenibacillus taichungensis</name>
    <dbReference type="NCBI Taxonomy" id="484184"/>
    <lineage>
        <taxon>Bacteria</taxon>
        <taxon>Bacillati</taxon>
        <taxon>Bacillota</taxon>
        <taxon>Bacilli</taxon>
        <taxon>Bacillales</taxon>
        <taxon>Paenibacillaceae</taxon>
        <taxon>Paenibacillus</taxon>
    </lineage>
</organism>
<dbReference type="Proteomes" id="UP000250642">
    <property type="component" value="Unassembled WGS sequence"/>
</dbReference>
<accession>A0A329QAM3</accession>
<name>A0A329QAM3_9BACL</name>
<dbReference type="InterPro" id="IPR039470">
    <property type="entry name" value="Nuc_deoxyri_tr2"/>
</dbReference>
<dbReference type="Pfam" id="PF15891">
    <property type="entry name" value="Nuc_deoxyri_tr2"/>
    <property type="match status" value="1"/>
</dbReference>
<evidence type="ECO:0008006" key="3">
    <source>
        <dbReference type="Google" id="ProtNLM"/>
    </source>
</evidence>
<dbReference type="EMBL" id="QEVW01000049">
    <property type="protein sequence ID" value="RAW09386.1"/>
    <property type="molecule type" value="Genomic_DNA"/>
</dbReference>
<sequence length="147" mass="16930">MTKPVKRSVGYLHKNVYLSGSILTSGERRKLERLNTIMEAHFLTTHLPHRDIETQSVDSKSRDEMFKFAVKAIEECDMFVAVINNDLNLSNTCWEIGYAYAHKKPIFCLHEGEFNINQWGQLMLMNSSVVCHNVEELTGQLNLTLQK</sequence>
<proteinExistence type="predicted"/>
<protein>
    <recommendedName>
        <fullName evidence="3">Nucleoside 2-deoxyribosyltransferase</fullName>
    </recommendedName>
</protein>
<evidence type="ECO:0000313" key="1">
    <source>
        <dbReference type="EMBL" id="RAW09386.1"/>
    </source>
</evidence>
<gene>
    <name evidence="1" type="ORF">DC345_31350</name>
</gene>
<dbReference type="SUPFAM" id="SSF52309">
    <property type="entry name" value="N-(deoxy)ribosyltransferase-like"/>
    <property type="match status" value="1"/>
</dbReference>
<comment type="caution">
    <text evidence="1">The sequence shown here is derived from an EMBL/GenBank/DDBJ whole genome shotgun (WGS) entry which is preliminary data.</text>
</comment>
<dbReference type="AlphaFoldDB" id="A0A329QAM3"/>
<reference evidence="1 2" key="1">
    <citation type="submission" date="2018-04" db="EMBL/GenBank/DDBJ databases">
        <title>Paenibacillus taichungensis Genome sequencing and assembly.</title>
        <authorList>
            <person name="Xu J."/>
            <person name="Rensing C."/>
            <person name="Mazhar H.S."/>
        </authorList>
    </citation>
    <scope>NUCLEOTIDE SEQUENCE [LARGE SCALE GENOMIC DNA]</scope>
    <source>
        <strain evidence="1 2">NC1</strain>
    </source>
</reference>
<dbReference type="Gene3D" id="3.40.50.450">
    <property type="match status" value="1"/>
</dbReference>
<evidence type="ECO:0000313" key="2">
    <source>
        <dbReference type="Proteomes" id="UP000250642"/>
    </source>
</evidence>